<feature type="compositionally biased region" description="Basic and acidic residues" evidence="1">
    <location>
        <begin position="42"/>
        <end position="54"/>
    </location>
</feature>
<evidence type="ECO:0000313" key="2">
    <source>
        <dbReference type="EMBL" id="KAD7116646.1"/>
    </source>
</evidence>
<dbReference type="AlphaFoldDB" id="A0A5N6PUU1"/>
<feature type="compositionally biased region" description="Basic residues" evidence="1">
    <location>
        <begin position="55"/>
        <end position="66"/>
    </location>
</feature>
<accession>A0A5N6PUU1</accession>
<organism evidence="2 3">
    <name type="scientific">Mikania micrantha</name>
    <name type="common">bitter vine</name>
    <dbReference type="NCBI Taxonomy" id="192012"/>
    <lineage>
        <taxon>Eukaryota</taxon>
        <taxon>Viridiplantae</taxon>
        <taxon>Streptophyta</taxon>
        <taxon>Embryophyta</taxon>
        <taxon>Tracheophyta</taxon>
        <taxon>Spermatophyta</taxon>
        <taxon>Magnoliopsida</taxon>
        <taxon>eudicotyledons</taxon>
        <taxon>Gunneridae</taxon>
        <taxon>Pentapetalae</taxon>
        <taxon>asterids</taxon>
        <taxon>campanulids</taxon>
        <taxon>Asterales</taxon>
        <taxon>Asteraceae</taxon>
        <taxon>Asteroideae</taxon>
        <taxon>Heliantheae alliance</taxon>
        <taxon>Eupatorieae</taxon>
        <taxon>Mikania</taxon>
    </lineage>
</organism>
<sequence length="125" mass="14347">MDPAVDALATLITEELMAVLPRIITRIRNSEEFVRNFSQISTEKKEPEKGETSKKPKRRSAKRRKRTVNYTDAIPISQILPGSTTRASVQCEGKTPHCPFLRLKTWLHELAWVDYVDLHVCAWKA</sequence>
<name>A0A5N6PUU1_9ASTR</name>
<evidence type="ECO:0000313" key="3">
    <source>
        <dbReference type="Proteomes" id="UP000326396"/>
    </source>
</evidence>
<comment type="caution">
    <text evidence="2">The sequence shown here is derived from an EMBL/GenBank/DDBJ whole genome shotgun (WGS) entry which is preliminary data.</text>
</comment>
<proteinExistence type="predicted"/>
<dbReference type="EMBL" id="SZYD01000002">
    <property type="protein sequence ID" value="KAD7116646.1"/>
    <property type="molecule type" value="Genomic_DNA"/>
</dbReference>
<gene>
    <name evidence="2" type="ORF">E3N88_03914</name>
</gene>
<reference evidence="2 3" key="1">
    <citation type="submission" date="2019-05" db="EMBL/GenBank/DDBJ databases">
        <title>Mikania micrantha, genome provides insights into the molecular mechanism of rapid growth.</title>
        <authorList>
            <person name="Liu B."/>
        </authorList>
    </citation>
    <scope>NUCLEOTIDE SEQUENCE [LARGE SCALE GENOMIC DNA]</scope>
    <source>
        <strain evidence="2">NLD-2019</strain>
        <tissue evidence="2">Leaf</tissue>
    </source>
</reference>
<keyword evidence="3" id="KW-1185">Reference proteome</keyword>
<protein>
    <submittedName>
        <fullName evidence="2">Uncharacterized protein</fullName>
    </submittedName>
</protein>
<feature type="region of interest" description="Disordered" evidence="1">
    <location>
        <begin position="38"/>
        <end position="66"/>
    </location>
</feature>
<evidence type="ECO:0000256" key="1">
    <source>
        <dbReference type="SAM" id="MobiDB-lite"/>
    </source>
</evidence>
<dbReference type="Proteomes" id="UP000326396">
    <property type="component" value="Linkage Group LG10"/>
</dbReference>